<comment type="caution">
    <text evidence="1">The sequence shown here is derived from an EMBL/GenBank/DDBJ whole genome shotgun (WGS) entry which is preliminary data.</text>
</comment>
<dbReference type="AlphaFoldDB" id="A0A480A1Y8"/>
<dbReference type="Proteomes" id="UP000300142">
    <property type="component" value="Unassembled WGS sequence"/>
</dbReference>
<organism evidence="1 2">
    <name type="scientific">Sphaerospermopsis reniformis</name>
    <dbReference type="NCBI Taxonomy" id="531300"/>
    <lineage>
        <taxon>Bacteria</taxon>
        <taxon>Bacillati</taxon>
        <taxon>Cyanobacteriota</taxon>
        <taxon>Cyanophyceae</taxon>
        <taxon>Nostocales</taxon>
        <taxon>Aphanizomenonaceae</taxon>
        <taxon>Sphaerospermopsis</taxon>
    </lineage>
</organism>
<evidence type="ECO:0000313" key="2">
    <source>
        <dbReference type="Proteomes" id="UP000300142"/>
    </source>
</evidence>
<keyword evidence="2" id="KW-1185">Reference proteome</keyword>
<protein>
    <submittedName>
        <fullName evidence="1">Uncharacterized protein</fullName>
    </submittedName>
</protein>
<proteinExistence type="predicted"/>
<accession>A0A480A1Y8</accession>
<evidence type="ECO:0000313" key="1">
    <source>
        <dbReference type="EMBL" id="GCL39050.1"/>
    </source>
</evidence>
<reference evidence="2" key="1">
    <citation type="submission" date="2019-02" db="EMBL/GenBank/DDBJ databases">
        <title>Draft genome sequence of Sphaerospermopsis reniformis NIES-1949.</title>
        <authorList>
            <person name="Yamaguchi H."/>
            <person name="Suzuki S."/>
            <person name="Kawachi M."/>
        </authorList>
    </citation>
    <scope>NUCLEOTIDE SEQUENCE [LARGE SCALE GENOMIC DNA]</scope>
    <source>
        <strain evidence="2">NIES-1949</strain>
    </source>
</reference>
<name>A0A480A1Y8_9CYAN</name>
<gene>
    <name evidence="1" type="ORF">SR1949_41710</name>
</gene>
<sequence length="86" mass="9396">MRLFYSSGHHQELAMSSVTQHPSPTPGLNWLFFSIPQSGLLQIATASMLLLLVADKATGEALKAIGEASEEVFRGDRLPILNFPDQ</sequence>
<dbReference type="EMBL" id="BJCE01000202">
    <property type="protein sequence ID" value="GCL39050.1"/>
    <property type="molecule type" value="Genomic_DNA"/>
</dbReference>